<feature type="signal peptide" evidence="1">
    <location>
        <begin position="1"/>
        <end position="17"/>
    </location>
</feature>
<evidence type="ECO:0000256" key="1">
    <source>
        <dbReference type="SAM" id="SignalP"/>
    </source>
</evidence>
<keyword evidence="1" id="KW-0732">Signal</keyword>
<evidence type="ECO:0000313" key="2">
    <source>
        <dbReference type="EMBL" id="JAD41526.1"/>
    </source>
</evidence>
<sequence length="71" mass="8009">MDFFLGLLLINLPLSSCKKIFKEKVTFLILVRSGDPIHISPSLFYVPFNWLLIILSLSTACFAPSALPLRQ</sequence>
<accession>A0A0A8ZRV2</accession>
<reference evidence="2" key="2">
    <citation type="journal article" date="2015" name="Data Brief">
        <title>Shoot transcriptome of the giant reed, Arundo donax.</title>
        <authorList>
            <person name="Barrero R.A."/>
            <person name="Guerrero F.D."/>
            <person name="Moolhuijzen P."/>
            <person name="Goolsby J.A."/>
            <person name="Tidwell J."/>
            <person name="Bellgard S.E."/>
            <person name="Bellgard M.I."/>
        </authorList>
    </citation>
    <scope>NUCLEOTIDE SEQUENCE</scope>
    <source>
        <tissue evidence="2">Shoot tissue taken approximately 20 cm above the soil surface</tissue>
    </source>
</reference>
<feature type="chain" id="PRO_5002045195" evidence="1">
    <location>
        <begin position="18"/>
        <end position="71"/>
    </location>
</feature>
<reference evidence="2" key="1">
    <citation type="submission" date="2014-09" db="EMBL/GenBank/DDBJ databases">
        <authorList>
            <person name="Magalhaes I.L.F."/>
            <person name="Oliveira U."/>
            <person name="Santos F.R."/>
            <person name="Vidigal T.H.D.A."/>
            <person name="Brescovit A.D."/>
            <person name="Santos A.J."/>
        </authorList>
    </citation>
    <scope>NUCLEOTIDE SEQUENCE</scope>
    <source>
        <tissue evidence="2">Shoot tissue taken approximately 20 cm above the soil surface</tissue>
    </source>
</reference>
<protein>
    <submittedName>
        <fullName evidence="2">Uncharacterized protein</fullName>
    </submittedName>
</protein>
<name>A0A0A8ZRV2_ARUDO</name>
<proteinExistence type="predicted"/>
<dbReference type="EMBL" id="GBRH01256369">
    <property type="protein sequence ID" value="JAD41526.1"/>
    <property type="molecule type" value="Transcribed_RNA"/>
</dbReference>
<organism evidence="2">
    <name type="scientific">Arundo donax</name>
    <name type="common">Giant reed</name>
    <name type="synonym">Donax arundinaceus</name>
    <dbReference type="NCBI Taxonomy" id="35708"/>
    <lineage>
        <taxon>Eukaryota</taxon>
        <taxon>Viridiplantae</taxon>
        <taxon>Streptophyta</taxon>
        <taxon>Embryophyta</taxon>
        <taxon>Tracheophyta</taxon>
        <taxon>Spermatophyta</taxon>
        <taxon>Magnoliopsida</taxon>
        <taxon>Liliopsida</taxon>
        <taxon>Poales</taxon>
        <taxon>Poaceae</taxon>
        <taxon>PACMAD clade</taxon>
        <taxon>Arundinoideae</taxon>
        <taxon>Arundineae</taxon>
        <taxon>Arundo</taxon>
    </lineage>
</organism>
<dbReference type="AlphaFoldDB" id="A0A0A8ZRV2"/>